<dbReference type="PANTHER" id="PTHR30081:SF1">
    <property type="entry name" value="PROTEIN TRANSLOCASE SUBUNIT SECD"/>
    <property type="match status" value="1"/>
</dbReference>
<keyword evidence="3" id="KW-1003">Cell membrane</keyword>
<evidence type="ECO:0000256" key="8">
    <source>
        <dbReference type="ARBA" id="ARBA00023136"/>
    </source>
</evidence>
<dbReference type="HOGENOM" id="CLU_007894_4_3_12"/>
<dbReference type="Pfam" id="PF21760">
    <property type="entry name" value="SecD_1st"/>
    <property type="match status" value="1"/>
</dbReference>
<feature type="domain" description="SecDF P1 head subdomain" evidence="12">
    <location>
        <begin position="286"/>
        <end position="388"/>
    </location>
</feature>
<evidence type="ECO:0000313" key="13">
    <source>
        <dbReference type="EMBL" id="AEC01449.1"/>
    </source>
</evidence>
<feature type="transmembrane region" description="Helical" evidence="9">
    <location>
        <begin position="410"/>
        <end position="431"/>
    </location>
</feature>
<dbReference type="RefSeq" id="WP_013738845.1">
    <property type="nucleotide sequence ID" value="NC_015436.1"/>
</dbReference>
<sequence length="576" mass="61468">MNKRGRLVVVLLVAVLAVVFLVPTITWYGFIPQETKDLALSSVARISDYAGERGKADLDELLGLVDKNENALLPAEYAYLKDSVKSWYADAGKAVPSPWTVVDVFRTQPNADAMQALLEAHYRNEILEVRDSSRRVIKLGHDLVGGTSVSLKADFATLEESLGRSLSAVEKSDILRRSAEILRDRLDAFGLAEPSVNIIGADTVTAVIPGYADTDSFAGYLAGKESLSFRLLDASLSNQIVSYYNSNPDAMFDADGNLAQPDTLPAGKKVVGFYYTDNYGSQFLYAPYVVDEESALEGKYVENALTYAGTASTDAGVRFNLDATGSDIFYKLTSANTNAYYVVEFDGKIIAPPQSITTGIRGSVAVPGFPASTANELVRALSTDAFPVALEVTGVHAVGPSLGLKGVTTGIAAAVGGLLLALALMFVVYNVTGLAANASLLFNALVFLAVLSSLGITFTVAGLVAAAIILLVCLDAHVVLFERIKEEKAVGKTDQAAIRSGYAKSMTNIVEIHLVLLLVAIVLSQIGSIALEGFAIILAIGLVSSLFSVLYVTRLILDATVTERKSAKLHISWRRN</sequence>
<keyword evidence="7" id="KW-0811">Translocation</keyword>
<dbReference type="OrthoDB" id="9805019at2"/>
<feature type="transmembrane region" description="Helical" evidence="9">
    <location>
        <begin position="533"/>
        <end position="557"/>
    </location>
</feature>
<evidence type="ECO:0000256" key="9">
    <source>
        <dbReference type="SAM" id="Phobius"/>
    </source>
</evidence>
<dbReference type="Proteomes" id="UP000007939">
    <property type="component" value="Chromosome"/>
</dbReference>
<keyword evidence="14" id="KW-1185">Reference proteome</keyword>
<dbReference type="Gene3D" id="3.30.70.3220">
    <property type="match status" value="1"/>
</dbReference>
<dbReference type="InterPro" id="IPR005791">
    <property type="entry name" value="SecD"/>
</dbReference>
<evidence type="ECO:0000256" key="7">
    <source>
        <dbReference type="ARBA" id="ARBA00023010"/>
    </source>
</evidence>
<dbReference type="GO" id="GO:0015450">
    <property type="term" value="F:protein-transporting ATPase activity"/>
    <property type="evidence" value="ECO:0007669"/>
    <property type="project" value="InterPro"/>
</dbReference>
<feature type="transmembrane region" description="Helical" evidence="9">
    <location>
        <begin position="462"/>
        <end position="481"/>
    </location>
</feature>
<evidence type="ECO:0000259" key="11">
    <source>
        <dbReference type="Pfam" id="PF21760"/>
    </source>
</evidence>
<evidence type="ECO:0000259" key="10">
    <source>
        <dbReference type="Pfam" id="PF02355"/>
    </source>
</evidence>
<reference evidence="14" key="1">
    <citation type="submission" date="2011-04" db="EMBL/GenBank/DDBJ databases">
        <title>The complete genome of Spirochaeta coccoides DSM 17374.</title>
        <authorList>
            <person name="Lucas S."/>
            <person name="Copeland A."/>
            <person name="Lapidus A."/>
            <person name="Bruce D."/>
            <person name="Goodwin L."/>
            <person name="Pitluck S."/>
            <person name="Peters L."/>
            <person name="Kyrpides N."/>
            <person name="Mavromatis K."/>
            <person name="Pagani I."/>
            <person name="Ivanova N."/>
            <person name="Ovchinnikova G."/>
            <person name="Lu M."/>
            <person name="Detter J.C."/>
            <person name="Tapia R."/>
            <person name="Han C."/>
            <person name="Land M."/>
            <person name="Hauser L."/>
            <person name="Markowitz V."/>
            <person name="Cheng J.-F."/>
            <person name="Hugenholtz P."/>
            <person name="Woyke T."/>
            <person name="Wu D."/>
            <person name="Spring S."/>
            <person name="Schroeder M."/>
            <person name="Brambilla E."/>
            <person name="Klenk H.-P."/>
            <person name="Eisen J.A."/>
        </authorList>
    </citation>
    <scope>NUCLEOTIDE SEQUENCE [LARGE SCALE GENOMIC DNA]</scope>
    <source>
        <strain evidence="14">ATCC BAA-1237 / DSM 17374 / SPN1</strain>
    </source>
</reference>
<dbReference type="SUPFAM" id="SSF82866">
    <property type="entry name" value="Multidrug efflux transporter AcrB transmembrane domain"/>
    <property type="match status" value="1"/>
</dbReference>
<dbReference type="InterPro" id="IPR054384">
    <property type="entry name" value="SecDF_P1_head"/>
</dbReference>
<keyword evidence="5" id="KW-0653">Protein transport</keyword>
<reference evidence="13 14" key="2">
    <citation type="journal article" date="2012" name="Stand. Genomic Sci.">
        <title>Complete genome sequence of the termite hindgut bacterium Spirochaeta coccoides type strain (SPN1(T)), reclassification in the genus Sphaerochaeta as Sphaerochaeta coccoides comb. nov. and emendations of the family Spirochaetaceae and the genus Sphaerochaeta.</title>
        <authorList>
            <person name="Abt B."/>
            <person name="Han C."/>
            <person name="Scheuner C."/>
            <person name="Lu M."/>
            <person name="Lapidus A."/>
            <person name="Nolan M."/>
            <person name="Lucas S."/>
            <person name="Hammon N."/>
            <person name="Deshpande S."/>
            <person name="Cheng J.F."/>
            <person name="Tapia R."/>
            <person name="Goodwin L.A."/>
            <person name="Pitluck S."/>
            <person name="Liolios K."/>
            <person name="Pagani I."/>
            <person name="Ivanova N."/>
            <person name="Mavromatis K."/>
            <person name="Mikhailova N."/>
            <person name="Huntemann M."/>
            <person name="Pati A."/>
            <person name="Chen A."/>
            <person name="Palaniappan K."/>
            <person name="Land M."/>
            <person name="Hauser L."/>
            <person name="Brambilla E.M."/>
            <person name="Rohde M."/>
            <person name="Spring S."/>
            <person name="Gronow S."/>
            <person name="Goker M."/>
            <person name="Woyke T."/>
            <person name="Bristow J."/>
            <person name="Eisen J.A."/>
            <person name="Markowitz V."/>
            <person name="Hugenholtz P."/>
            <person name="Kyrpides N.C."/>
            <person name="Klenk H.P."/>
            <person name="Detter J.C."/>
        </authorList>
    </citation>
    <scope>NUCLEOTIDE SEQUENCE [LARGE SCALE GENOMIC DNA]</scope>
    <source>
        <strain evidence="14">ATCC BAA-1237 / DSM 17374 / SPN1</strain>
    </source>
</reference>
<dbReference type="KEGG" id="scc:Spico_0214"/>
<evidence type="ECO:0000256" key="3">
    <source>
        <dbReference type="ARBA" id="ARBA00022475"/>
    </source>
</evidence>
<dbReference type="Pfam" id="PF22599">
    <property type="entry name" value="SecDF_P1_head"/>
    <property type="match status" value="1"/>
</dbReference>
<keyword evidence="4 9" id="KW-0812">Transmembrane</keyword>
<dbReference type="InterPro" id="IPR048634">
    <property type="entry name" value="SecD_SecF_C"/>
</dbReference>
<name>F4GKP0_PARC1</name>
<feature type="transmembrane region" description="Helical" evidence="9">
    <location>
        <begin position="509"/>
        <end position="527"/>
    </location>
</feature>
<evidence type="ECO:0000256" key="4">
    <source>
        <dbReference type="ARBA" id="ARBA00022692"/>
    </source>
</evidence>
<feature type="domain" description="Protein translocase subunit SecDF P1" evidence="11">
    <location>
        <begin position="176"/>
        <end position="233"/>
    </location>
</feature>
<dbReference type="GO" id="GO:0005886">
    <property type="term" value="C:plasma membrane"/>
    <property type="evidence" value="ECO:0007669"/>
    <property type="project" value="UniProtKB-SubCell"/>
</dbReference>
<dbReference type="InterPro" id="IPR048631">
    <property type="entry name" value="SecD_1st"/>
</dbReference>
<evidence type="ECO:0000256" key="2">
    <source>
        <dbReference type="ARBA" id="ARBA00022448"/>
    </source>
</evidence>
<dbReference type="Gene3D" id="1.20.1640.10">
    <property type="entry name" value="Multidrug efflux transporter AcrB transmembrane domain"/>
    <property type="match status" value="1"/>
</dbReference>
<feature type="domain" description="Protein export membrane protein SecD/SecF C-terminal" evidence="10">
    <location>
        <begin position="389"/>
        <end position="557"/>
    </location>
</feature>
<evidence type="ECO:0000256" key="1">
    <source>
        <dbReference type="ARBA" id="ARBA00004651"/>
    </source>
</evidence>
<evidence type="ECO:0000313" key="14">
    <source>
        <dbReference type="Proteomes" id="UP000007939"/>
    </source>
</evidence>
<feature type="transmembrane region" description="Helical" evidence="9">
    <location>
        <begin position="7"/>
        <end position="30"/>
    </location>
</feature>
<dbReference type="InterPro" id="IPR022813">
    <property type="entry name" value="SecD/SecF_arch_bac"/>
</dbReference>
<comment type="subcellular location">
    <subcellularLocation>
        <location evidence="1">Cell membrane</location>
        <topology evidence="1">Multi-pass membrane protein</topology>
    </subcellularLocation>
</comment>
<keyword evidence="8 9" id="KW-0472">Membrane</keyword>
<feature type="transmembrane region" description="Helical" evidence="9">
    <location>
        <begin position="438"/>
        <end position="456"/>
    </location>
</feature>
<protein>
    <submittedName>
        <fullName evidence="13">Protein-export membrane protein SecD</fullName>
    </submittedName>
</protein>
<keyword evidence="2" id="KW-0813">Transport</keyword>
<dbReference type="PANTHER" id="PTHR30081">
    <property type="entry name" value="PROTEIN-EXPORT MEMBRANE PROTEIN SEC"/>
    <property type="match status" value="1"/>
</dbReference>
<dbReference type="Gene3D" id="3.30.1360.200">
    <property type="match status" value="1"/>
</dbReference>
<dbReference type="AlphaFoldDB" id="F4GKP0"/>
<dbReference type="STRING" id="760011.Spico_0214"/>
<evidence type="ECO:0000256" key="6">
    <source>
        <dbReference type="ARBA" id="ARBA00022989"/>
    </source>
</evidence>
<gene>
    <name evidence="13" type="ordered locus">Spico_0214</name>
</gene>
<dbReference type="Pfam" id="PF02355">
    <property type="entry name" value="SecD_SecF_C"/>
    <property type="match status" value="1"/>
</dbReference>
<dbReference type="eggNOG" id="COG0342">
    <property type="taxonomic scope" value="Bacteria"/>
</dbReference>
<evidence type="ECO:0000256" key="5">
    <source>
        <dbReference type="ARBA" id="ARBA00022927"/>
    </source>
</evidence>
<evidence type="ECO:0000259" key="12">
    <source>
        <dbReference type="Pfam" id="PF22599"/>
    </source>
</evidence>
<accession>F4GKP0</accession>
<dbReference type="GO" id="GO:0006886">
    <property type="term" value="P:intracellular protein transport"/>
    <property type="evidence" value="ECO:0007669"/>
    <property type="project" value="InterPro"/>
</dbReference>
<organism evidence="13 14">
    <name type="scientific">Parasphaerochaeta coccoides (strain ATCC BAA-1237 / DSM 17374 / SPN1)</name>
    <name type="common">Sphaerochaeta coccoides</name>
    <dbReference type="NCBI Taxonomy" id="760011"/>
    <lineage>
        <taxon>Bacteria</taxon>
        <taxon>Pseudomonadati</taxon>
        <taxon>Spirochaetota</taxon>
        <taxon>Spirochaetia</taxon>
        <taxon>Spirochaetales</taxon>
        <taxon>Sphaerochaetaceae</taxon>
        <taxon>Parasphaerochaeta</taxon>
    </lineage>
</organism>
<keyword evidence="6 9" id="KW-1133">Transmembrane helix</keyword>
<dbReference type="EMBL" id="CP002659">
    <property type="protein sequence ID" value="AEC01449.1"/>
    <property type="molecule type" value="Genomic_DNA"/>
</dbReference>
<proteinExistence type="predicted"/>
<dbReference type="NCBIfam" id="TIGR01129">
    <property type="entry name" value="secD"/>
    <property type="match status" value="1"/>
</dbReference>